<proteinExistence type="predicted"/>
<dbReference type="Proteomes" id="UP001497522">
    <property type="component" value="Chromosome 6"/>
</dbReference>
<protein>
    <submittedName>
        <fullName evidence="1">Uncharacterized protein</fullName>
    </submittedName>
</protein>
<dbReference type="PANTHER" id="PTHR46168:SF1">
    <property type="entry name" value="ARMADILLO REPEAT ONLY 4"/>
    <property type="match status" value="1"/>
</dbReference>
<name>A0ABP1BR73_9BRYO</name>
<dbReference type="InterPro" id="IPR016024">
    <property type="entry name" value="ARM-type_fold"/>
</dbReference>
<reference evidence="1" key="1">
    <citation type="submission" date="2024-03" db="EMBL/GenBank/DDBJ databases">
        <authorList>
            <consortium name="ELIXIR-Norway"/>
            <consortium name="Elixir Norway"/>
        </authorList>
    </citation>
    <scope>NUCLEOTIDE SEQUENCE</scope>
</reference>
<dbReference type="InterPro" id="IPR011989">
    <property type="entry name" value="ARM-like"/>
</dbReference>
<sequence length="95" mass="10436">MSLVWDLISMMNAGNAEQKVYGALSLVELAKNNSNRNIICDESEESPLLCLFRDGSSKGQEEAANALGFSVVERMHIFGVQQEEAITMFLQIVGP</sequence>
<evidence type="ECO:0000313" key="2">
    <source>
        <dbReference type="Proteomes" id="UP001497522"/>
    </source>
</evidence>
<organism evidence="1 2">
    <name type="scientific">Sphagnum jensenii</name>
    <dbReference type="NCBI Taxonomy" id="128206"/>
    <lineage>
        <taxon>Eukaryota</taxon>
        <taxon>Viridiplantae</taxon>
        <taxon>Streptophyta</taxon>
        <taxon>Embryophyta</taxon>
        <taxon>Bryophyta</taxon>
        <taxon>Sphagnophytina</taxon>
        <taxon>Sphagnopsida</taxon>
        <taxon>Sphagnales</taxon>
        <taxon>Sphagnaceae</taxon>
        <taxon>Sphagnum</taxon>
    </lineage>
</organism>
<gene>
    <name evidence="1" type="ORF">CSSPJE1EN2_LOCUS20312</name>
</gene>
<dbReference type="Gene3D" id="1.25.10.10">
    <property type="entry name" value="Leucine-rich Repeat Variant"/>
    <property type="match status" value="1"/>
</dbReference>
<dbReference type="PANTHER" id="PTHR46168">
    <property type="entry name" value="ARMADILLO REPEAT ONLY 4"/>
    <property type="match status" value="1"/>
</dbReference>
<dbReference type="EMBL" id="OZ023707">
    <property type="protein sequence ID" value="CAK9878526.1"/>
    <property type="molecule type" value="Genomic_DNA"/>
</dbReference>
<dbReference type="SUPFAM" id="SSF48371">
    <property type="entry name" value="ARM repeat"/>
    <property type="match status" value="1"/>
</dbReference>
<accession>A0ABP1BR73</accession>
<evidence type="ECO:0000313" key="1">
    <source>
        <dbReference type="EMBL" id="CAK9878526.1"/>
    </source>
</evidence>
<keyword evidence="2" id="KW-1185">Reference proteome</keyword>